<dbReference type="InterPro" id="IPR040366">
    <property type="entry name" value="Nab2/ZC3H14"/>
</dbReference>
<sequence>MDGADQVDGLTFGANFTVDGVARLRERVNEKLKELMGDYTDDTLVEYVIVLLKNGRRKEEARNELNVFLGDDDSDSFVSWLWDHLGSNLHLYVLQPQESHPDEAAEAKTKSGDQRRRNESRHLDSDSERGKSSKLSRSRHNREWKSLDTWFDAVYNRNYGGFCKWQLDGFQNHVKGVASQATVGAPRRLLQFAVRDAVGTSRPSSSASEPALKRLRSVVSTSSGDPSVEGHPRRIRSVARVPNAIMATAIKAVEEAAKDVAKSRSSGNVFDRLGGGMHVSQVRDELAEFEEAAVEDGEYGDFNQVSDGTRSTYLQRSKYAAEYVGDMTMLETETGMASDSASDNEVYDDVNVMGRRFMDVSQTGTSGGNKGQDSLMVQYSVAEKSGESTLKPRKDQDQPAPVASNSRKIVNISVNVNTWKPPHYQEPREVSELDSRKSVPENEAGLGKSGAWLMKENNNIVSAGNGNAKPAADSQKESQKMLPTTPGLYSTGRPTEDPDSRTIFVNNVHFAATKDSLSRHFNKFGDVLKVVIVTDAATGQPKGSAYVEFMRKEAAENALSLDGTSFMSRILKVIRKSSAHQEAAPVMTWPRVMRGSMFAPPRFGRVAFPRGVPSIYRGRPPIKPGARSLQWKRDESGATASISSSVPSPTARSLTYVRPEPKANGSSAAS</sequence>
<dbReference type="InterPro" id="IPR002483">
    <property type="entry name" value="PWI_dom"/>
</dbReference>
<feature type="region of interest" description="Disordered" evidence="2">
    <location>
        <begin position="383"/>
        <end position="406"/>
    </location>
</feature>
<proteinExistence type="predicted"/>
<keyword evidence="1" id="KW-0694">RNA-binding</keyword>
<dbReference type="GO" id="GO:0008143">
    <property type="term" value="F:poly(A) binding"/>
    <property type="evidence" value="ECO:0007669"/>
    <property type="project" value="InterPro"/>
</dbReference>
<dbReference type="InterPro" id="IPR012677">
    <property type="entry name" value="Nucleotide-bd_a/b_plait_sf"/>
</dbReference>
<dbReference type="GO" id="GO:0043488">
    <property type="term" value="P:regulation of mRNA stability"/>
    <property type="evidence" value="ECO:0007669"/>
    <property type="project" value="InterPro"/>
</dbReference>
<comment type="caution">
    <text evidence="4">The sequence shown here is derived from an EMBL/GenBank/DDBJ whole genome shotgun (WGS) entry which is preliminary data.</text>
</comment>
<dbReference type="SMART" id="SM00360">
    <property type="entry name" value="RRM"/>
    <property type="match status" value="1"/>
</dbReference>
<dbReference type="FunFam" id="3.30.70.330:FF:000616">
    <property type="entry name" value="RNA binding (RRM/RBD/RNP motifs) family protein"/>
    <property type="match status" value="1"/>
</dbReference>
<feature type="compositionally biased region" description="Basic and acidic residues" evidence="2">
    <location>
        <begin position="100"/>
        <end position="131"/>
    </location>
</feature>
<reference evidence="4" key="1">
    <citation type="submission" date="2020-08" db="EMBL/GenBank/DDBJ databases">
        <title>Plant Genome Project.</title>
        <authorList>
            <person name="Zhang R.-G."/>
        </authorList>
    </citation>
    <scope>NUCLEOTIDE SEQUENCE</scope>
    <source>
        <strain evidence="4">WSP0</strain>
        <tissue evidence="4">Leaf</tissue>
    </source>
</reference>
<feature type="region of interest" description="Disordered" evidence="2">
    <location>
        <begin position="100"/>
        <end position="138"/>
    </location>
</feature>
<dbReference type="FunFam" id="1.20.1390.10:FF:000005">
    <property type="entry name" value="RNA binding (RRM/RBD/RNP motifs) family protein"/>
    <property type="match status" value="1"/>
</dbReference>
<gene>
    <name evidence="4" type="ORF">RHGRI_001201</name>
</gene>
<dbReference type="Proteomes" id="UP000823749">
    <property type="component" value="Chromosome 1"/>
</dbReference>
<feature type="compositionally biased region" description="Basic and acidic residues" evidence="2">
    <location>
        <begin position="423"/>
        <end position="440"/>
    </location>
</feature>
<evidence type="ECO:0000259" key="3">
    <source>
        <dbReference type="PROSITE" id="PS50102"/>
    </source>
</evidence>
<dbReference type="InterPro" id="IPR000504">
    <property type="entry name" value="RRM_dom"/>
</dbReference>
<dbReference type="GO" id="GO:0005634">
    <property type="term" value="C:nucleus"/>
    <property type="evidence" value="ECO:0007669"/>
    <property type="project" value="TreeGrafter"/>
</dbReference>
<dbReference type="PANTHER" id="PTHR14738">
    <property type="entry name" value="ZINC FINGER CCCH DOMAIN-CONTAINING PROTEIN 14"/>
    <property type="match status" value="1"/>
</dbReference>
<dbReference type="Pfam" id="PF00076">
    <property type="entry name" value="RRM_1"/>
    <property type="match status" value="1"/>
</dbReference>
<feature type="region of interest" description="Disordered" evidence="2">
    <location>
        <begin position="423"/>
        <end position="445"/>
    </location>
</feature>
<feature type="region of interest" description="Disordered" evidence="2">
    <location>
        <begin position="617"/>
        <end position="670"/>
    </location>
</feature>
<feature type="compositionally biased region" description="Basic and acidic residues" evidence="2">
    <location>
        <begin position="384"/>
        <end position="397"/>
    </location>
</feature>
<keyword evidence="5" id="KW-1185">Reference proteome</keyword>
<name>A0AAV6LJM8_9ERIC</name>
<organism evidence="4 5">
    <name type="scientific">Rhododendron griersonianum</name>
    <dbReference type="NCBI Taxonomy" id="479676"/>
    <lineage>
        <taxon>Eukaryota</taxon>
        <taxon>Viridiplantae</taxon>
        <taxon>Streptophyta</taxon>
        <taxon>Embryophyta</taxon>
        <taxon>Tracheophyta</taxon>
        <taxon>Spermatophyta</taxon>
        <taxon>Magnoliopsida</taxon>
        <taxon>eudicotyledons</taxon>
        <taxon>Gunneridae</taxon>
        <taxon>Pentapetalae</taxon>
        <taxon>asterids</taxon>
        <taxon>Ericales</taxon>
        <taxon>Ericaceae</taxon>
        <taxon>Ericoideae</taxon>
        <taxon>Rhodoreae</taxon>
        <taxon>Rhododendron</taxon>
    </lineage>
</organism>
<dbReference type="AlphaFoldDB" id="A0AAV6LJM8"/>
<evidence type="ECO:0000256" key="2">
    <source>
        <dbReference type="SAM" id="MobiDB-lite"/>
    </source>
</evidence>
<feature type="compositionally biased region" description="Polar residues" evidence="2">
    <location>
        <begin position="638"/>
        <end position="653"/>
    </location>
</feature>
<feature type="region of interest" description="Disordered" evidence="2">
    <location>
        <begin position="465"/>
        <end position="500"/>
    </location>
</feature>
<dbReference type="EMBL" id="JACTNZ010000001">
    <property type="protein sequence ID" value="KAG5565222.1"/>
    <property type="molecule type" value="Genomic_DNA"/>
</dbReference>
<evidence type="ECO:0000313" key="5">
    <source>
        <dbReference type="Proteomes" id="UP000823749"/>
    </source>
</evidence>
<dbReference type="Gene3D" id="1.20.1390.10">
    <property type="entry name" value="PWI domain"/>
    <property type="match status" value="1"/>
</dbReference>
<dbReference type="Pfam" id="PF01480">
    <property type="entry name" value="PWI"/>
    <property type="match status" value="1"/>
</dbReference>
<protein>
    <recommendedName>
        <fullName evidence="3">RRM domain-containing protein</fullName>
    </recommendedName>
</protein>
<dbReference type="InterPro" id="IPR035979">
    <property type="entry name" value="RBD_domain_sf"/>
</dbReference>
<evidence type="ECO:0000313" key="4">
    <source>
        <dbReference type="EMBL" id="KAG5565222.1"/>
    </source>
</evidence>
<evidence type="ECO:0000256" key="1">
    <source>
        <dbReference type="PROSITE-ProRule" id="PRU00176"/>
    </source>
</evidence>
<dbReference type="PANTHER" id="PTHR14738:SF32">
    <property type="entry name" value="RNA BINDING (RRM_RBD_RNP MOTIFS) FAMILY PROTEIN"/>
    <property type="match status" value="1"/>
</dbReference>
<dbReference type="GO" id="GO:0005737">
    <property type="term" value="C:cytoplasm"/>
    <property type="evidence" value="ECO:0007669"/>
    <property type="project" value="TreeGrafter"/>
</dbReference>
<dbReference type="SUPFAM" id="SSF54928">
    <property type="entry name" value="RNA-binding domain, RBD"/>
    <property type="match status" value="1"/>
</dbReference>
<dbReference type="Gene3D" id="3.30.70.330">
    <property type="match status" value="1"/>
</dbReference>
<accession>A0AAV6LJM8</accession>
<feature type="domain" description="RRM" evidence="3">
    <location>
        <begin position="501"/>
        <end position="578"/>
    </location>
</feature>
<dbReference type="PROSITE" id="PS50102">
    <property type="entry name" value="RRM"/>
    <property type="match status" value="1"/>
</dbReference>